<reference evidence="4 5" key="1">
    <citation type="submission" date="2019-04" db="EMBL/GenBank/DDBJ databases">
        <title>Flavobacterium sp. strain DS2-A Genome sequencing and assembly.</title>
        <authorList>
            <person name="Kim I."/>
        </authorList>
    </citation>
    <scope>NUCLEOTIDE SEQUENCE [LARGE SCALE GENOMIC DNA]</scope>
    <source>
        <strain evidence="4 5">DS2-A</strain>
    </source>
</reference>
<dbReference type="Pfam" id="PF20009">
    <property type="entry name" value="GEVED"/>
    <property type="match status" value="1"/>
</dbReference>
<dbReference type="InterPro" id="IPR045474">
    <property type="entry name" value="GEVED"/>
</dbReference>
<dbReference type="SUPFAM" id="SSF49899">
    <property type="entry name" value="Concanavalin A-like lectins/glucanases"/>
    <property type="match status" value="1"/>
</dbReference>
<evidence type="ECO:0000259" key="3">
    <source>
        <dbReference type="PROSITE" id="PS50853"/>
    </source>
</evidence>
<evidence type="ECO:0000313" key="4">
    <source>
        <dbReference type="EMBL" id="TGD57044.1"/>
    </source>
</evidence>
<protein>
    <submittedName>
        <fullName evidence="4">T9SS type A sorting domain-containing protein</fullName>
    </submittedName>
</protein>
<evidence type="ECO:0000256" key="2">
    <source>
        <dbReference type="SAM" id="SignalP"/>
    </source>
</evidence>
<dbReference type="InterPro" id="IPR026444">
    <property type="entry name" value="Secre_tail"/>
</dbReference>
<dbReference type="AlphaFoldDB" id="A0A4Z0L7R8"/>
<keyword evidence="5" id="KW-1185">Reference proteome</keyword>
<dbReference type="Pfam" id="PF07675">
    <property type="entry name" value="Cleaved_Adhesin"/>
    <property type="match status" value="1"/>
</dbReference>
<dbReference type="RefSeq" id="WP_135527098.1">
    <property type="nucleotide sequence ID" value="NZ_SRLH01000007.1"/>
</dbReference>
<dbReference type="NCBIfam" id="NF038128">
    <property type="entry name" value="choice_anch_J"/>
    <property type="match status" value="1"/>
</dbReference>
<dbReference type="Gene3D" id="2.60.40.10">
    <property type="entry name" value="Immunoglobulins"/>
    <property type="match status" value="1"/>
</dbReference>
<dbReference type="EMBL" id="SRLH01000007">
    <property type="protein sequence ID" value="TGD57044.1"/>
    <property type="molecule type" value="Genomic_DNA"/>
</dbReference>
<comment type="caution">
    <text evidence="4">The sequence shown here is derived from an EMBL/GenBank/DDBJ whole genome shotgun (WGS) entry which is preliminary data.</text>
</comment>
<feature type="domain" description="Fibronectin type-III" evidence="3">
    <location>
        <begin position="178"/>
        <end position="273"/>
    </location>
</feature>
<dbReference type="InterPro" id="IPR011628">
    <property type="entry name" value="Cleaved_adhesin"/>
</dbReference>
<dbReference type="Pfam" id="PF18962">
    <property type="entry name" value="Por_Secre_tail"/>
    <property type="match status" value="1"/>
</dbReference>
<dbReference type="InterPro" id="IPR036116">
    <property type="entry name" value="FN3_sf"/>
</dbReference>
<dbReference type="InterPro" id="IPR056600">
    <property type="entry name" value="GBD_T9SS_assoc"/>
</dbReference>
<proteinExistence type="predicted"/>
<gene>
    <name evidence="4" type="ORF">E4635_12810</name>
</gene>
<accession>A0A4Z0L7R8</accession>
<evidence type="ECO:0000313" key="5">
    <source>
        <dbReference type="Proteomes" id="UP000297407"/>
    </source>
</evidence>
<organism evidence="4 5">
    <name type="scientific">Flavobacterium humi</name>
    <dbReference type="NCBI Taxonomy" id="2562683"/>
    <lineage>
        <taxon>Bacteria</taxon>
        <taxon>Pseudomonadati</taxon>
        <taxon>Bacteroidota</taxon>
        <taxon>Flavobacteriia</taxon>
        <taxon>Flavobacteriales</taxon>
        <taxon>Flavobacteriaceae</taxon>
        <taxon>Flavobacterium</taxon>
    </lineage>
</organism>
<evidence type="ECO:0000256" key="1">
    <source>
        <dbReference type="ARBA" id="ARBA00022729"/>
    </source>
</evidence>
<feature type="chain" id="PRO_5021217945" evidence="2">
    <location>
        <begin position="16"/>
        <end position="731"/>
    </location>
</feature>
<dbReference type="InterPro" id="IPR003961">
    <property type="entry name" value="FN3_dom"/>
</dbReference>
<dbReference type="Pfam" id="PF23759">
    <property type="entry name" value="GBD_T9SS_assoc"/>
    <property type="match status" value="1"/>
</dbReference>
<dbReference type="Proteomes" id="UP000297407">
    <property type="component" value="Unassembled WGS sequence"/>
</dbReference>
<dbReference type="PROSITE" id="PS50853">
    <property type="entry name" value="FN3"/>
    <property type="match status" value="1"/>
</dbReference>
<dbReference type="NCBIfam" id="TIGR04183">
    <property type="entry name" value="Por_Secre_tail"/>
    <property type="match status" value="1"/>
</dbReference>
<dbReference type="InterPro" id="IPR013783">
    <property type="entry name" value="Ig-like_fold"/>
</dbReference>
<dbReference type="OrthoDB" id="975384at2"/>
<dbReference type="Gene3D" id="2.60.120.200">
    <property type="match status" value="1"/>
</dbReference>
<dbReference type="GO" id="GO:0005975">
    <property type="term" value="P:carbohydrate metabolic process"/>
    <property type="evidence" value="ECO:0007669"/>
    <property type="project" value="UniProtKB-ARBA"/>
</dbReference>
<dbReference type="SUPFAM" id="SSF49265">
    <property type="entry name" value="Fibronectin type III"/>
    <property type="match status" value="1"/>
</dbReference>
<sequence length="731" mass="77523">MKKITLLLTSFLAFAYHGYAQFSDSFEAGILSSWTVINGGDANGWEAWEDDTLPISAHTGSHIVRISYSSDAHDDYLITPQFTVTAASNQLSLWGSNLSDTFPENFDILISTTGTSPANFAGIITSGVTPPTQTWQKYTYNLNAYLGQTVYIAFRSTTTNLNELYLDDITVNAIPLAPPACITNPVSTINPTCGNFASSIAWDASTDADGYYLTIGTTPGGTDIVNSQDVGLSTTYTLNNQTPNTTYYWKAVPYNIIGPSTGCPANSFTTAAAPCYCAPNPSSVDGSGITNVTMGTINNTTTTETNNYGDYSAMITDAYQGLSMPIAITYETGYTYETKIWIDWNNDYDFEDAGEEVYSGTSSADIPTTLTVPYIIPASAPLGHHRMRIGGQDSGPVIPCYDESYGSFEDYTINVTVATCTPPAATKTVTFDCPNNQFFVQANITALGSGTPSITDGTTNWPVTATGNMQVGPFPFGTPVTLTLQHGSNAVCNIPLGTISYEACPPTNDECSNAIALTPGANYLDHIVNGSNAAATASSEASTTCFGLFGGDLWYSVVVPPSGNITIETGDTTAGGAPAFDSVISIYSGTCGSLTHIDCDDDGADTGSYSLKSLTGQTPGSTLYIRVFEYFNDNVAEFGIAAYDASLSTPDFTNAPGLSSYPNPVKDVLNLSYSSTISKIAIYNLLGQEVLRQDINAAQSQVDVSKLASGTYLVKAEADGLQKTLKIVKSN</sequence>
<feature type="signal peptide" evidence="2">
    <location>
        <begin position="1"/>
        <end position="15"/>
    </location>
</feature>
<keyword evidence="1 2" id="KW-0732">Signal</keyword>
<name>A0A4Z0L7R8_9FLAO</name>
<dbReference type="GO" id="GO:0004553">
    <property type="term" value="F:hydrolase activity, hydrolyzing O-glycosyl compounds"/>
    <property type="evidence" value="ECO:0007669"/>
    <property type="project" value="UniProtKB-ARBA"/>
</dbReference>
<dbReference type="InterPro" id="IPR013320">
    <property type="entry name" value="ConA-like_dom_sf"/>
</dbReference>